<gene>
    <name evidence="1" type="ORF">K504DRAFT_499729</name>
</gene>
<reference evidence="1" key="1">
    <citation type="journal article" date="2020" name="Stud. Mycol.">
        <title>101 Dothideomycetes genomes: a test case for predicting lifestyles and emergence of pathogens.</title>
        <authorList>
            <person name="Haridas S."/>
            <person name="Albert R."/>
            <person name="Binder M."/>
            <person name="Bloem J."/>
            <person name="Labutti K."/>
            <person name="Salamov A."/>
            <person name="Andreopoulos B."/>
            <person name="Baker S."/>
            <person name="Barry K."/>
            <person name="Bills G."/>
            <person name="Bluhm B."/>
            <person name="Cannon C."/>
            <person name="Castanera R."/>
            <person name="Culley D."/>
            <person name="Daum C."/>
            <person name="Ezra D."/>
            <person name="Gonzalez J."/>
            <person name="Henrissat B."/>
            <person name="Kuo A."/>
            <person name="Liang C."/>
            <person name="Lipzen A."/>
            <person name="Lutzoni F."/>
            <person name="Magnuson J."/>
            <person name="Mondo S."/>
            <person name="Nolan M."/>
            <person name="Ohm R."/>
            <person name="Pangilinan J."/>
            <person name="Park H.-J."/>
            <person name="Ramirez L."/>
            <person name="Alfaro M."/>
            <person name="Sun H."/>
            <person name="Tritt A."/>
            <person name="Yoshinaga Y."/>
            <person name="Zwiers L.-H."/>
            <person name="Turgeon B."/>
            <person name="Goodwin S."/>
            <person name="Spatafora J."/>
            <person name="Crous P."/>
            <person name="Grigoriev I."/>
        </authorList>
    </citation>
    <scope>NUCLEOTIDE SEQUENCE</scope>
    <source>
        <strain evidence="1">CBS 279.74</strain>
    </source>
</reference>
<evidence type="ECO:0000313" key="1">
    <source>
        <dbReference type="EMBL" id="KAF2712644.1"/>
    </source>
</evidence>
<keyword evidence="2" id="KW-1185">Reference proteome</keyword>
<proteinExistence type="predicted"/>
<name>A0A6G1KII2_9PLEO</name>
<dbReference type="AlphaFoldDB" id="A0A6G1KII2"/>
<organism evidence="1 2">
    <name type="scientific">Pleomassaria siparia CBS 279.74</name>
    <dbReference type="NCBI Taxonomy" id="1314801"/>
    <lineage>
        <taxon>Eukaryota</taxon>
        <taxon>Fungi</taxon>
        <taxon>Dikarya</taxon>
        <taxon>Ascomycota</taxon>
        <taxon>Pezizomycotina</taxon>
        <taxon>Dothideomycetes</taxon>
        <taxon>Pleosporomycetidae</taxon>
        <taxon>Pleosporales</taxon>
        <taxon>Pleomassariaceae</taxon>
        <taxon>Pleomassaria</taxon>
    </lineage>
</organism>
<sequence length="246" mass="28829">MSSKDREEMYRKGITELPIPYKDGHLDLEIIDVRFYHQHLSLYREYPPLWNAIATVLYRSFPGKLKDFFDWNNNKVQLIHFNAKLSNFVVWRSEGEIFAGTYLPKDDDDQSSPLLWSDIFRLRVQDSGSWEVAKRSYRGETKAMTNENWVDILSSIQADSKEYKTGKQTEIDAGYLADKLTCSEGYEVHSTKEWAHLSGISFEDARLLYMGIPEDRFVPMDWIPSHSSVDKLLRVFRAQTRKNHFV</sequence>
<accession>A0A6G1KII2</accession>
<evidence type="ECO:0000313" key="2">
    <source>
        <dbReference type="Proteomes" id="UP000799428"/>
    </source>
</evidence>
<protein>
    <submittedName>
        <fullName evidence="1">Uncharacterized protein</fullName>
    </submittedName>
</protein>
<dbReference type="EMBL" id="MU005766">
    <property type="protein sequence ID" value="KAF2712644.1"/>
    <property type="molecule type" value="Genomic_DNA"/>
</dbReference>
<dbReference type="Proteomes" id="UP000799428">
    <property type="component" value="Unassembled WGS sequence"/>
</dbReference>